<gene>
    <name evidence="1" type="ORF">AALP_AAs74635U001300</name>
</gene>
<dbReference type="Gramene" id="KFK23323">
    <property type="protein sequence ID" value="KFK23323"/>
    <property type="gene ID" value="AALP_AAs74635U001300"/>
</dbReference>
<name>A0A087G0C1_ARAAL</name>
<keyword evidence="2" id="KW-1185">Reference proteome</keyword>
<accession>A0A087G0C1</accession>
<evidence type="ECO:0000313" key="1">
    <source>
        <dbReference type="EMBL" id="KFK23323.1"/>
    </source>
</evidence>
<sequence>MVRFNTTDLPVELDHLYAGAMVGAGDVEGSGTSPHDFVFEFRGERKHISQVPLAYLQFVQCVRGGADFLSPPRDDFLPSDPDVKFAMSAISMLACYNFLSDAWYASDKKKRKLNTQNGELVAESNRSLEARCKAEQELVKFKDLLDHSQRMNIDLIAEQDALNSRVTDLTSALAEAEEMKKKEVVGAIRRIEKATKDGVPVDIAKKEKLEARLAGYNAEAESIVLTPIPDDSSDDEEVKPARDLALDISYTESSDDEAERIDLHGRLTVAGKTVTSQIRVWSFQQLRIISWRFDGVKKWSFRGRVFLGNGNLLTGPRSGKRPSYN</sequence>
<dbReference type="AlphaFoldDB" id="A0A087G0C1"/>
<evidence type="ECO:0000313" key="2">
    <source>
        <dbReference type="Proteomes" id="UP000029120"/>
    </source>
</evidence>
<dbReference type="EMBL" id="KL980127">
    <property type="protein sequence ID" value="KFK23323.1"/>
    <property type="molecule type" value="Genomic_DNA"/>
</dbReference>
<dbReference type="Proteomes" id="UP000029120">
    <property type="component" value="Unassembled WGS sequence"/>
</dbReference>
<proteinExistence type="predicted"/>
<organism evidence="1 2">
    <name type="scientific">Arabis alpina</name>
    <name type="common">Alpine rock-cress</name>
    <dbReference type="NCBI Taxonomy" id="50452"/>
    <lineage>
        <taxon>Eukaryota</taxon>
        <taxon>Viridiplantae</taxon>
        <taxon>Streptophyta</taxon>
        <taxon>Embryophyta</taxon>
        <taxon>Tracheophyta</taxon>
        <taxon>Spermatophyta</taxon>
        <taxon>Magnoliopsida</taxon>
        <taxon>eudicotyledons</taxon>
        <taxon>Gunneridae</taxon>
        <taxon>Pentapetalae</taxon>
        <taxon>rosids</taxon>
        <taxon>malvids</taxon>
        <taxon>Brassicales</taxon>
        <taxon>Brassicaceae</taxon>
        <taxon>Arabideae</taxon>
        <taxon>Arabis</taxon>
    </lineage>
</organism>
<protein>
    <submittedName>
        <fullName evidence="1">Uncharacterized protein</fullName>
    </submittedName>
</protein>
<reference evidence="2" key="1">
    <citation type="journal article" date="2015" name="Nat. Plants">
        <title>Genome expansion of Arabis alpina linked with retrotransposition and reduced symmetric DNA methylation.</title>
        <authorList>
            <person name="Willing E.M."/>
            <person name="Rawat V."/>
            <person name="Mandakova T."/>
            <person name="Maumus F."/>
            <person name="James G.V."/>
            <person name="Nordstroem K.J."/>
            <person name="Becker C."/>
            <person name="Warthmann N."/>
            <person name="Chica C."/>
            <person name="Szarzynska B."/>
            <person name="Zytnicki M."/>
            <person name="Albani M.C."/>
            <person name="Kiefer C."/>
            <person name="Bergonzi S."/>
            <person name="Castaings L."/>
            <person name="Mateos J.L."/>
            <person name="Berns M.C."/>
            <person name="Bujdoso N."/>
            <person name="Piofczyk T."/>
            <person name="de Lorenzo L."/>
            <person name="Barrero-Sicilia C."/>
            <person name="Mateos I."/>
            <person name="Piednoel M."/>
            <person name="Hagmann J."/>
            <person name="Chen-Min-Tao R."/>
            <person name="Iglesias-Fernandez R."/>
            <person name="Schuster S.C."/>
            <person name="Alonso-Blanco C."/>
            <person name="Roudier F."/>
            <person name="Carbonero P."/>
            <person name="Paz-Ares J."/>
            <person name="Davis S.J."/>
            <person name="Pecinka A."/>
            <person name="Quesneville H."/>
            <person name="Colot V."/>
            <person name="Lysak M.A."/>
            <person name="Weigel D."/>
            <person name="Coupland G."/>
            <person name="Schneeberger K."/>
        </authorList>
    </citation>
    <scope>NUCLEOTIDE SEQUENCE [LARGE SCALE GENOMIC DNA]</scope>
    <source>
        <strain evidence="2">cv. Pajares</strain>
    </source>
</reference>